<dbReference type="RefSeq" id="WP_259487468.1">
    <property type="nucleotide sequence ID" value="NZ_JANTEZ010000006.1"/>
</dbReference>
<dbReference type="Proteomes" id="UP001165580">
    <property type="component" value="Unassembled WGS sequence"/>
</dbReference>
<evidence type="ECO:0000259" key="2">
    <source>
        <dbReference type="Pfam" id="PF08044"/>
    </source>
</evidence>
<accession>A0ABT2GIH6</accession>
<comment type="caution">
    <text evidence="3">The sequence shown here is derived from an EMBL/GenBank/DDBJ whole genome shotgun (WGS) entry which is preliminary data.</text>
</comment>
<dbReference type="InterPro" id="IPR012551">
    <property type="entry name" value="DUF1707_SHOCT-like"/>
</dbReference>
<organism evidence="3 4">
    <name type="scientific">Herbiconiux gentiana</name>
    <dbReference type="NCBI Taxonomy" id="2970912"/>
    <lineage>
        <taxon>Bacteria</taxon>
        <taxon>Bacillati</taxon>
        <taxon>Actinomycetota</taxon>
        <taxon>Actinomycetes</taxon>
        <taxon>Micrococcales</taxon>
        <taxon>Microbacteriaceae</taxon>
        <taxon>Herbiconiux</taxon>
    </lineage>
</organism>
<protein>
    <submittedName>
        <fullName evidence="3">DUF1707 domain-containing protein</fullName>
    </submittedName>
</protein>
<feature type="transmembrane region" description="Helical" evidence="1">
    <location>
        <begin position="140"/>
        <end position="164"/>
    </location>
</feature>
<dbReference type="EMBL" id="JANTEZ010000006">
    <property type="protein sequence ID" value="MCS5715973.1"/>
    <property type="molecule type" value="Genomic_DNA"/>
</dbReference>
<reference evidence="3" key="1">
    <citation type="submission" date="2022-08" db="EMBL/GenBank/DDBJ databases">
        <authorList>
            <person name="Deng Y."/>
            <person name="Han X.-F."/>
            <person name="Zhang Y.-Q."/>
        </authorList>
    </citation>
    <scope>NUCLEOTIDE SEQUENCE</scope>
    <source>
        <strain evidence="3">CPCC 205716</strain>
    </source>
</reference>
<proteinExistence type="predicted"/>
<keyword evidence="1" id="KW-1133">Transmembrane helix</keyword>
<dbReference type="Pfam" id="PF08044">
    <property type="entry name" value="DUF1707"/>
    <property type="match status" value="1"/>
</dbReference>
<gene>
    <name evidence="3" type="ORF">NVV95_15620</name>
</gene>
<keyword evidence="1" id="KW-0472">Membrane</keyword>
<keyword evidence="4" id="KW-1185">Reference proteome</keyword>
<evidence type="ECO:0000256" key="1">
    <source>
        <dbReference type="SAM" id="Phobius"/>
    </source>
</evidence>
<name>A0ABT2GIH6_9MICO</name>
<feature type="domain" description="DUF1707" evidence="2">
    <location>
        <begin position="11"/>
        <end position="63"/>
    </location>
</feature>
<evidence type="ECO:0000313" key="3">
    <source>
        <dbReference type="EMBL" id="MCS5715973.1"/>
    </source>
</evidence>
<evidence type="ECO:0000313" key="4">
    <source>
        <dbReference type="Proteomes" id="UP001165580"/>
    </source>
</evidence>
<keyword evidence="1" id="KW-0812">Transmembrane</keyword>
<sequence length="196" mass="19703">MSYDDAHTAHLRLSHADRDAAIAALAHAESEGRLTAEELADRTASAGRAVTRADLAPLFADLPSADAPSADATPPAVDAKSHPAAVPPQPVAAPAYGALGYGGPGSDGPGYGAPGYGGPGYGGPAYYPDQATRPAPLGGAAGVAAVSVTPLIALGLFLACGFLIPGGFAWSWIFWLFVPVVGIVVWGPAGRGHDRR</sequence>
<feature type="transmembrane region" description="Helical" evidence="1">
    <location>
        <begin position="170"/>
        <end position="189"/>
    </location>
</feature>